<name>A0A8T2S1C6_CERRI</name>
<dbReference type="Proteomes" id="UP000825935">
    <property type="component" value="Chromosome 23"/>
</dbReference>
<dbReference type="EMBL" id="CM035428">
    <property type="protein sequence ID" value="KAH7301443.1"/>
    <property type="molecule type" value="Genomic_DNA"/>
</dbReference>
<sequence>MPRILPQFLAHYSFSLSLPAKLTFVHFGMSHMISFSSVEERVAQVPENLESIGCDAMETWTWAMYERLVERSQQKIEAGQFDRYDLFISTMNKVVQQVALEVDRQYLVELFHFLMYDDGGFEGSVNVEMYEEVIDNSVEHLELEEGYDALVQLDYLEWSYRNAEPTKTMELAECRTYTKSKIDHGALDTVCLQENYFE</sequence>
<comment type="caution">
    <text evidence="1">The sequence shown here is derived from an EMBL/GenBank/DDBJ whole genome shotgun (WGS) entry which is preliminary data.</text>
</comment>
<proteinExistence type="predicted"/>
<organism evidence="1 2">
    <name type="scientific">Ceratopteris richardii</name>
    <name type="common">Triangle waterfern</name>
    <dbReference type="NCBI Taxonomy" id="49495"/>
    <lineage>
        <taxon>Eukaryota</taxon>
        <taxon>Viridiplantae</taxon>
        <taxon>Streptophyta</taxon>
        <taxon>Embryophyta</taxon>
        <taxon>Tracheophyta</taxon>
        <taxon>Polypodiopsida</taxon>
        <taxon>Polypodiidae</taxon>
        <taxon>Polypodiales</taxon>
        <taxon>Pteridineae</taxon>
        <taxon>Pteridaceae</taxon>
        <taxon>Parkerioideae</taxon>
        <taxon>Ceratopteris</taxon>
    </lineage>
</organism>
<gene>
    <name evidence="1" type="ORF">KP509_23G026800</name>
</gene>
<evidence type="ECO:0000313" key="1">
    <source>
        <dbReference type="EMBL" id="KAH7301443.1"/>
    </source>
</evidence>
<accession>A0A8T2S1C6</accession>
<evidence type="ECO:0000313" key="2">
    <source>
        <dbReference type="Proteomes" id="UP000825935"/>
    </source>
</evidence>
<dbReference type="AlphaFoldDB" id="A0A8T2S1C6"/>
<protein>
    <submittedName>
        <fullName evidence="1">Uncharacterized protein</fullName>
    </submittedName>
</protein>
<reference evidence="1 2" key="1">
    <citation type="submission" date="2021-08" db="EMBL/GenBank/DDBJ databases">
        <title>WGS assembly of Ceratopteris richardii.</title>
        <authorList>
            <person name="Marchant D.B."/>
            <person name="Chen G."/>
            <person name="Jenkins J."/>
            <person name="Shu S."/>
            <person name="Leebens-Mack J."/>
            <person name="Grimwood J."/>
            <person name="Schmutz J."/>
            <person name="Soltis P."/>
            <person name="Soltis D."/>
            <person name="Chen Z.-H."/>
        </authorList>
    </citation>
    <scope>NUCLEOTIDE SEQUENCE [LARGE SCALE GENOMIC DNA]</scope>
    <source>
        <strain evidence="1">Whitten #5841</strain>
        <tissue evidence="1">Leaf</tissue>
    </source>
</reference>
<keyword evidence="2" id="KW-1185">Reference proteome</keyword>